<dbReference type="SUPFAM" id="SSF53067">
    <property type="entry name" value="Actin-like ATPase domain"/>
    <property type="match status" value="2"/>
</dbReference>
<dbReference type="GO" id="GO:0005856">
    <property type="term" value="C:cytoskeleton"/>
    <property type="evidence" value="ECO:0007669"/>
    <property type="project" value="UniProtKB-SubCell"/>
</dbReference>
<dbReference type="InterPro" id="IPR020902">
    <property type="entry name" value="Actin/actin-like_CS"/>
</dbReference>
<dbReference type="FunFam" id="3.30.420.40:FF:000029">
    <property type="entry name" value="Actin-related protein 3"/>
    <property type="match status" value="1"/>
</dbReference>
<evidence type="ECO:0000256" key="5">
    <source>
        <dbReference type="ARBA" id="ARBA00022840"/>
    </source>
</evidence>
<dbReference type="GO" id="GO:0003779">
    <property type="term" value="F:actin binding"/>
    <property type="evidence" value="ECO:0007669"/>
    <property type="project" value="UniProtKB-KW"/>
</dbReference>
<evidence type="ECO:0000256" key="4">
    <source>
        <dbReference type="ARBA" id="ARBA00022741"/>
    </source>
</evidence>
<keyword evidence="6" id="KW-0009">Actin-binding</keyword>
<dbReference type="OrthoDB" id="421448at2759"/>
<dbReference type="FunFam" id="3.90.640.10:FF:000006">
    <property type="entry name" value="Actin-related protein 3 (ARP3)"/>
    <property type="match status" value="1"/>
</dbReference>
<sequence length="418" mass="47133">MTGRQPACVIDNGTGYTKMGFAGNTEPQYILPTAIAVKESAKIGGQAQSRSAKGIDDLDFFIGDEAVDRAGYGTKWPIRHAIVEDWDLMERFWEQCIFKYLRAEPEDHYFLLTEPPLNTPENREYTAEIMFESFNIPGLYIAVQAVLALAASWTSRQVGERTLTGTVIDSGDGVTHVVPVAEGYVIGSCIKHIPIAGRDITFFVQQLLREREVGIPPEQSMETAKTIKERWGYICPDVAKEFAKYDADPAKWMKKYESINAVTKKPYSVDVGYERFLGPEIFFHPEFCNPDFTTPLSEVVDDVIQNCPIDVRRPLYKNIVLSGGSTMFRDFGRRLQRDIKRSVDARLKLSEQLSGGRIKPKPIDTQVITHHMQRYAVWFGGSMLASTPEFYTVCHTKADYDEHGPSICRHNAVFGTMS</sequence>
<dbReference type="Proteomes" id="UP001163046">
    <property type="component" value="Unassembled WGS sequence"/>
</dbReference>
<dbReference type="FunFam" id="2.30.36.70:FF:000002">
    <property type="entry name" value="actin-related protein 3 isoform X1"/>
    <property type="match status" value="1"/>
</dbReference>
<dbReference type="EMBL" id="MU827317">
    <property type="protein sequence ID" value="KAJ7357851.1"/>
    <property type="molecule type" value="Genomic_DNA"/>
</dbReference>
<dbReference type="PROSITE" id="PS01132">
    <property type="entry name" value="ACTINS_ACT_LIKE"/>
    <property type="match status" value="1"/>
</dbReference>
<keyword evidence="3" id="KW-0963">Cytoplasm</keyword>
<dbReference type="CDD" id="cd10221">
    <property type="entry name" value="ASKHA_NBD_Arp3-like"/>
    <property type="match status" value="1"/>
</dbReference>
<evidence type="ECO:0000313" key="9">
    <source>
        <dbReference type="Proteomes" id="UP001163046"/>
    </source>
</evidence>
<evidence type="ECO:0000256" key="7">
    <source>
        <dbReference type="ARBA" id="ARBA00023212"/>
    </source>
</evidence>
<keyword evidence="4" id="KW-0547">Nucleotide-binding</keyword>
<dbReference type="FunFam" id="3.30.420.40:FF:000803">
    <property type="entry name" value="Actin-related protein 3"/>
    <property type="match status" value="1"/>
</dbReference>
<keyword evidence="7" id="KW-0206">Cytoskeleton</keyword>
<dbReference type="AlphaFoldDB" id="A0A9W9YMB4"/>
<dbReference type="SMART" id="SM00268">
    <property type="entry name" value="ACTIN"/>
    <property type="match status" value="1"/>
</dbReference>
<organism evidence="8 9">
    <name type="scientific">Desmophyllum pertusum</name>
    <dbReference type="NCBI Taxonomy" id="174260"/>
    <lineage>
        <taxon>Eukaryota</taxon>
        <taxon>Metazoa</taxon>
        <taxon>Cnidaria</taxon>
        <taxon>Anthozoa</taxon>
        <taxon>Hexacorallia</taxon>
        <taxon>Scleractinia</taxon>
        <taxon>Caryophylliina</taxon>
        <taxon>Caryophylliidae</taxon>
        <taxon>Desmophyllum</taxon>
    </lineage>
</organism>
<dbReference type="PANTHER" id="PTHR11937">
    <property type="entry name" value="ACTIN"/>
    <property type="match status" value="1"/>
</dbReference>
<evidence type="ECO:0000256" key="6">
    <source>
        <dbReference type="ARBA" id="ARBA00023203"/>
    </source>
</evidence>
<accession>A0A9W9YMB4</accession>
<dbReference type="GO" id="GO:0005524">
    <property type="term" value="F:ATP binding"/>
    <property type="evidence" value="ECO:0007669"/>
    <property type="project" value="UniProtKB-KW"/>
</dbReference>
<dbReference type="Gene3D" id="3.90.640.10">
    <property type="entry name" value="Actin, Chain A, domain 4"/>
    <property type="match status" value="1"/>
</dbReference>
<keyword evidence="5" id="KW-0067">ATP-binding</keyword>
<evidence type="ECO:0000313" key="8">
    <source>
        <dbReference type="EMBL" id="KAJ7357851.1"/>
    </source>
</evidence>
<gene>
    <name evidence="8" type="primary">ACTR3B</name>
    <name evidence="8" type="ORF">OS493_022669</name>
</gene>
<comment type="caution">
    <text evidence="8">The sequence shown here is derived from an EMBL/GenBank/DDBJ whole genome shotgun (WGS) entry which is preliminary data.</text>
</comment>
<dbReference type="InterPro" id="IPR004000">
    <property type="entry name" value="Actin"/>
</dbReference>
<comment type="similarity">
    <text evidence="2">Belongs to the actin family. ARP3 subfamily.</text>
</comment>
<evidence type="ECO:0000256" key="3">
    <source>
        <dbReference type="ARBA" id="ARBA00022490"/>
    </source>
</evidence>
<dbReference type="InterPro" id="IPR043129">
    <property type="entry name" value="ATPase_NBD"/>
</dbReference>
<proteinExistence type="inferred from homology"/>
<reference evidence="8" key="1">
    <citation type="submission" date="2023-01" db="EMBL/GenBank/DDBJ databases">
        <title>Genome assembly of the deep-sea coral Lophelia pertusa.</title>
        <authorList>
            <person name="Herrera S."/>
            <person name="Cordes E."/>
        </authorList>
    </citation>
    <scope>NUCLEOTIDE SEQUENCE</scope>
    <source>
        <strain evidence="8">USNM1676648</strain>
        <tissue evidence="8">Polyp</tissue>
    </source>
</reference>
<keyword evidence="9" id="KW-1185">Reference proteome</keyword>
<dbReference type="Gene3D" id="3.30.420.40">
    <property type="match status" value="2"/>
</dbReference>
<evidence type="ECO:0000256" key="1">
    <source>
        <dbReference type="ARBA" id="ARBA00004245"/>
    </source>
</evidence>
<comment type="subcellular location">
    <subcellularLocation>
        <location evidence="1">Cytoplasm</location>
        <location evidence="1">Cytoskeleton</location>
    </subcellularLocation>
</comment>
<dbReference type="Pfam" id="PF00022">
    <property type="entry name" value="Actin"/>
    <property type="match status" value="2"/>
</dbReference>
<protein>
    <submittedName>
        <fullName evidence="8">Actin- protein 3B</fullName>
    </submittedName>
</protein>
<name>A0A9W9YMB4_9CNID</name>
<evidence type="ECO:0000256" key="2">
    <source>
        <dbReference type="ARBA" id="ARBA00006681"/>
    </source>
</evidence>